<dbReference type="Pfam" id="PF13472">
    <property type="entry name" value="Lipase_GDSL_2"/>
    <property type="match status" value="1"/>
</dbReference>
<evidence type="ECO:0000313" key="3">
    <source>
        <dbReference type="EMBL" id="KAJ2904297.1"/>
    </source>
</evidence>
<protein>
    <recommendedName>
        <fullName evidence="2">SGNH hydrolase-type esterase domain-containing protein</fullName>
    </recommendedName>
</protein>
<proteinExistence type="predicted"/>
<gene>
    <name evidence="3" type="ORF">MKZ38_008356</name>
</gene>
<keyword evidence="4" id="KW-1185">Reference proteome</keyword>
<dbReference type="Proteomes" id="UP001201980">
    <property type="component" value="Unassembled WGS sequence"/>
</dbReference>
<dbReference type="InterPro" id="IPR037459">
    <property type="entry name" value="RhgT-like"/>
</dbReference>
<feature type="domain" description="SGNH hydrolase-type esterase" evidence="2">
    <location>
        <begin position="35"/>
        <end position="216"/>
    </location>
</feature>
<dbReference type="PANTHER" id="PTHR43695">
    <property type="entry name" value="PUTATIVE (AFU_ORTHOLOGUE AFUA_2G17250)-RELATED"/>
    <property type="match status" value="1"/>
</dbReference>
<evidence type="ECO:0000256" key="1">
    <source>
        <dbReference type="SAM" id="SignalP"/>
    </source>
</evidence>
<sequence>MKLSRSLSVLASFSLATALPGRGHHSNKPPAFFLAGDSTTAVQSEGGGGWGDGFLSFLIPTAWGTNCGHNGATTVSFVEGGDWATVIGEVEDNKDEYDCWVTIQFGHNDQKPAKNITLQMYQENLVELAEEVKSAGGTPVLVTPLTRRNFVSEHNATDSLHDERLATITAAEESHTTWIDLNKASLAYVNAIGEEAAHSYNLAEGDNTHLSDRGSAVFGRIVADLLLQKKGYELGKWIERNETMTALIRAGLPA</sequence>
<dbReference type="PANTHER" id="PTHR43695:SF2">
    <property type="entry name" value="PUTATIVE (AFU_ORTHOLOGUE AFUA_2G17250)-RELATED"/>
    <property type="match status" value="1"/>
</dbReference>
<dbReference type="AlphaFoldDB" id="A0AAD5RUA7"/>
<dbReference type="GO" id="GO:0016787">
    <property type="term" value="F:hydrolase activity"/>
    <property type="evidence" value="ECO:0007669"/>
    <property type="project" value="InterPro"/>
</dbReference>
<keyword evidence="1" id="KW-0732">Signal</keyword>
<dbReference type="InterPro" id="IPR013830">
    <property type="entry name" value="SGNH_hydro"/>
</dbReference>
<dbReference type="CDD" id="cd01821">
    <property type="entry name" value="Rhamnogalacturan_acetylesterase_like"/>
    <property type="match status" value="1"/>
</dbReference>
<reference evidence="3" key="1">
    <citation type="submission" date="2022-07" db="EMBL/GenBank/DDBJ databases">
        <title>Draft genome sequence of Zalerion maritima ATCC 34329, a (micro)plastics degrading marine fungus.</title>
        <authorList>
            <person name="Paco A."/>
            <person name="Goncalves M.F.M."/>
            <person name="Rocha-Santos T.A.P."/>
            <person name="Alves A."/>
        </authorList>
    </citation>
    <scope>NUCLEOTIDE SEQUENCE</scope>
    <source>
        <strain evidence="3">ATCC 34329</strain>
    </source>
</reference>
<organism evidence="3 4">
    <name type="scientific">Zalerion maritima</name>
    <dbReference type="NCBI Taxonomy" id="339359"/>
    <lineage>
        <taxon>Eukaryota</taxon>
        <taxon>Fungi</taxon>
        <taxon>Dikarya</taxon>
        <taxon>Ascomycota</taxon>
        <taxon>Pezizomycotina</taxon>
        <taxon>Sordariomycetes</taxon>
        <taxon>Lulworthiomycetidae</taxon>
        <taxon>Lulworthiales</taxon>
        <taxon>Lulworthiaceae</taxon>
        <taxon>Zalerion</taxon>
    </lineage>
</organism>
<accession>A0AAD5RUA7</accession>
<evidence type="ECO:0000313" key="4">
    <source>
        <dbReference type="Proteomes" id="UP001201980"/>
    </source>
</evidence>
<evidence type="ECO:0000259" key="2">
    <source>
        <dbReference type="Pfam" id="PF13472"/>
    </source>
</evidence>
<name>A0AAD5RUA7_9PEZI</name>
<dbReference type="InterPro" id="IPR036514">
    <property type="entry name" value="SGNH_hydro_sf"/>
</dbReference>
<dbReference type="EMBL" id="JAKWBI020000057">
    <property type="protein sequence ID" value="KAJ2904297.1"/>
    <property type="molecule type" value="Genomic_DNA"/>
</dbReference>
<dbReference type="SUPFAM" id="SSF52266">
    <property type="entry name" value="SGNH hydrolase"/>
    <property type="match status" value="1"/>
</dbReference>
<dbReference type="Gene3D" id="3.40.50.1110">
    <property type="entry name" value="SGNH hydrolase"/>
    <property type="match status" value="1"/>
</dbReference>
<feature type="signal peptide" evidence="1">
    <location>
        <begin position="1"/>
        <end position="18"/>
    </location>
</feature>
<comment type="caution">
    <text evidence="3">The sequence shown here is derived from an EMBL/GenBank/DDBJ whole genome shotgun (WGS) entry which is preliminary data.</text>
</comment>
<feature type="chain" id="PRO_5041992007" description="SGNH hydrolase-type esterase domain-containing protein" evidence="1">
    <location>
        <begin position="19"/>
        <end position="254"/>
    </location>
</feature>